<dbReference type="EMBL" id="MU277522">
    <property type="protein sequence ID" value="KAI0054312.1"/>
    <property type="molecule type" value="Genomic_DNA"/>
</dbReference>
<keyword evidence="2" id="KW-1185">Reference proteome</keyword>
<sequence>MPAAAHFPAHSWLGNSINMTAITPSDITSVTKAVLSAVRFIDLAPETAQQVVAGVTYDVPTNCTIADDLPTELM</sequence>
<accession>A0ACB8SDQ8</accession>
<comment type="caution">
    <text evidence="1">The sequence shown here is derived from an EMBL/GenBank/DDBJ whole genome shotgun (WGS) entry which is preliminary data.</text>
</comment>
<name>A0ACB8SDQ8_9AGAM</name>
<evidence type="ECO:0000313" key="2">
    <source>
        <dbReference type="Proteomes" id="UP000814140"/>
    </source>
</evidence>
<organism evidence="1 2">
    <name type="scientific">Artomyces pyxidatus</name>
    <dbReference type="NCBI Taxonomy" id="48021"/>
    <lineage>
        <taxon>Eukaryota</taxon>
        <taxon>Fungi</taxon>
        <taxon>Dikarya</taxon>
        <taxon>Basidiomycota</taxon>
        <taxon>Agaricomycotina</taxon>
        <taxon>Agaricomycetes</taxon>
        <taxon>Russulales</taxon>
        <taxon>Auriscalpiaceae</taxon>
        <taxon>Artomyces</taxon>
    </lineage>
</organism>
<evidence type="ECO:0000313" key="1">
    <source>
        <dbReference type="EMBL" id="KAI0054312.1"/>
    </source>
</evidence>
<dbReference type="Proteomes" id="UP000814140">
    <property type="component" value="Unassembled WGS sequence"/>
</dbReference>
<proteinExistence type="predicted"/>
<reference evidence="1" key="1">
    <citation type="submission" date="2021-03" db="EMBL/GenBank/DDBJ databases">
        <authorList>
            <consortium name="DOE Joint Genome Institute"/>
            <person name="Ahrendt S."/>
            <person name="Looney B.P."/>
            <person name="Miyauchi S."/>
            <person name="Morin E."/>
            <person name="Drula E."/>
            <person name="Courty P.E."/>
            <person name="Chicoki N."/>
            <person name="Fauchery L."/>
            <person name="Kohler A."/>
            <person name="Kuo A."/>
            <person name="Labutti K."/>
            <person name="Pangilinan J."/>
            <person name="Lipzen A."/>
            <person name="Riley R."/>
            <person name="Andreopoulos W."/>
            <person name="He G."/>
            <person name="Johnson J."/>
            <person name="Barry K.W."/>
            <person name="Grigoriev I.V."/>
            <person name="Nagy L."/>
            <person name="Hibbett D."/>
            <person name="Henrissat B."/>
            <person name="Matheny P.B."/>
            <person name="Labbe J."/>
            <person name="Martin F."/>
        </authorList>
    </citation>
    <scope>NUCLEOTIDE SEQUENCE</scope>
    <source>
        <strain evidence="1">HHB10654</strain>
    </source>
</reference>
<protein>
    <submittedName>
        <fullName evidence="1">Uncharacterized protein</fullName>
    </submittedName>
</protein>
<reference evidence="1" key="2">
    <citation type="journal article" date="2022" name="New Phytol.">
        <title>Evolutionary transition to the ectomycorrhizal habit in the genomes of a hyperdiverse lineage of mushroom-forming fungi.</title>
        <authorList>
            <person name="Looney B."/>
            <person name="Miyauchi S."/>
            <person name="Morin E."/>
            <person name="Drula E."/>
            <person name="Courty P.E."/>
            <person name="Kohler A."/>
            <person name="Kuo A."/>
            <person name="LaButti K."/>
            <person name="Pangilinan J."/>
            <person name="Lipzen A."/>
            <person name="Riley R."/>
            <person name="Andreopoulos W."/>
            <person name="He G."/>
            <person name="Johnson J."/>
            <person name="Nolan M."/>
            <person name="Tritt A."/>
            <person name="Barry K.W."/>
            <person name="Grigoriev I.V."/>
            <person name="Nagy L.G."/>
            <person name="Hibbett D."/>
            <person name="Henrissat B."/>
            <person name="Matheny P.B."/>
            <person name="Labbe J."/>
            <person name="Martin F.M."/>
        </authorList>
    </citation>
    <scope>NUCLEOTIDE SEQUENCE</scope>
    <source>
        <strain evidence="1">HHB10654</strain>
    </source>
</reference>
<gene>
    <name evidence="1" type="ORF">BV25DRAFT_1922805</name>
</gene>